<protein>
    <submittedName>
        <fullName evidence="1">Uncharacterized protein</fullName>
    </submittedName>
</protein>
<reference evidence="1 2" key="1">
    <citation type="submission" date="2013-02" db="EMBL/GenBank/DDBJ databases">
        <title>A novel strain isolated from Lonar lake, Maharashtra, India.</title>
        <authorList>
            <person name="Singh A."/>
        </authorList>
    </citation>
    <scope>NUCLEOTIDE SEQUENCE [LARGE SCALE GENOMIC DNA]</scope>
    <source>
        <strain evidence="1 2">AK24</strain>
    </source>
</reference>
<dbReference type="Proteomes" id="UP000013909">
    <property type="component" value="Unassembled WGS sequence"/>
</dbReference>
<comment type="caution">
    <text evidence="1">The sequence shown here is derived from an EMBL/GenBank/DDBJ whole genome shotgun (WGS) entry which is preliminary data.</text>
</comment>
<evidence type="ECO:0000313" key="2">
    <source>
        <dbReference type="Proteomes" id="UP000013909"/>
    </source>
</evidence>
<proteinExistence type="predicted"/>
<gene>
    <name evidence="1" type="ORF">ADIS_3478</name>
</gene>
<keyword evidence="2" id="KW-1185">Reference proteome</keyword>
<accession>R7ZQG0</accession>
<name>R7ZQG0_9BACT</name>
<sequence length="60" mass="6685">MKTHFGIPFIKKIVYTNAIDRPSLPTRGGKPKANHLFNQHLAFISHGLFPVDGTKTALIQ</sequence>
<organism evidence="1 2">
    <name type="scientific">Lunatimonas lonarensis</name>
    <dbReference type="NCBI Taxonomy" id="1232681"/>
    <lineage>
        <taxon>Bacteria</taxon>
        <taxon>Pseudomonadati</taxon>
        <taxon>Bacteroidota</taxon>
        <taxon>Cytophagia</taxon>
        <taxon>Cytophagales</taxon>
        <taxon>Cyclobacteriaceae</taxon>
    </lineage>
</organism>
<dbReference type="AlphaFoldDB" id="R7ZQG0"/>
<dbReference type="EMBL" id="AQHR01000088">
    <property type="protein sequence ID" value="EON76350.1"/>
    <property type="molecule type" value="Genomic_DNA"/>
</dbReference>
<evidence type="ECO:0000313" key="1">
    <source>
        <dbReference type="EMBL" id="EON76350.1"/>
    </source>
</evidence>